<dbReference type="InterPro" id="IPR036188">
    <property type="entry name" value="FAD/NAD-bd_sf"/>
</dbReference>
<dbReference type="Pfam" id="PF00732">
    <property type="entry name" value="GMC_oxred_N"/>
    <property type="match status" value="1"/>
</dbReference>
<dbReference type="InterPro" id="IPR012132">
    <property type="entry name" value="GMC_OxRdtase"/>
</dbReference>
<dbReference type="AlphaFoldDB" id="A0A6G4TT14"/>
<feature type="binding site" evidence="5">
    <location>
        <position position="217"/>
    </location>
    <ligand>
        <name>FAD</name>
        <dbReference type="ChEBI" id="CHEBI:57692"/>
    </ligand>
</feature>
<dbReference type="PANTHER" id="PTHR11552">
    <property type="entry name" value="GLUCOSE-METHANOL-CHOLINE GMC OXIDOREDUCTASE"/>
    <property type="match status" value="1"/>
</dbReference>
<organism evidence="9 10">
    <name type="scientific">Streptomyces coryli</name>
    <dbReference type="NCBI Taxonomy" id="1128680"/>
    <lineage>
        <taxon>Bacteria</taxon>
        <taxon>Bacillati</taxon>
        <taxon>Actinomycetota</taxon>
        <taxon>Actinomycetes</taxon>
        <taxon>Kitasatosporales</taxon>
        <taxon>Streptomycetaceae</taxon>
        <taxon>Streptomyces</taxon>
    </lineage>
</organism>
<keyword evidence="4 5" id="KW-0274">FAD</keyword>
<dbReference type="PROSITE" id="PS00624">
    <property type="entry name" value="GMC_OXRED_2"/>
    <property type="match status" value="1"/>
</dbReference>
<dbReference type="GO" id="GO:0016614">
    <property type="term" value="F:oxidoreductase activity, acting on CH-OH group of donors"/>
    <property type="evidence" value="ECO:0007669"/>
    <property type="project" value="InterPro"/>
</dbReference>
<dbReference type="GO" id="GO:0050660">
    <property type="term" value="F:flavin adenine dinucleotide binding"/>
    <property type="evidence" value="ECO:0007669"/>
    <property type="project" value="InterPro"/>
</dbReference>
<dbReference type="SUPFAM" id="SSF51905">
    <property type="entry name" value="FAD/NAD(P)-binding domain"/>
    <property type="match status" value="1"/>
</dbReference>
<dbReference type="Proteomes" id="UP000481583">
    <property type="component" value="Unassembled WGS sequence"/>
</dbReference>
<proteinExistence type="inferred from homology"/>
<keyword evidence="10" id="KW-1185">Reference proteome</keyword>
<reference evidence="9 10" key="1">
    <citation type="submission" date="2020-02" db="EMBL/GenBank/DDBJ databases">
        <title>Whole-genome analyses of novel actinobacteria.</title>
        <authorList>
            <person name="Sahin N."/>
        </authorList>
    </citation>
    <scope>NUCLEOTIDE SEQUENCE [LARGE SCALE GENOMIC DNA]</scope>
    <source>
        <strain evidence="9 10">A7024</strain>
    </source>
</reference>
<dbReference type="InterPro" id="IPR007867">
    <property type="entry name" value="GMC_OxRtase_C"/>
</dbReference>
<dbReference type="SUPFAM" id="SSF54373">
    <property type="entry name" value="FAD-linked reductases, C-terminal domain"/>
    <property type="match status" value="1"/>
</dbReference>
<protein>
    <submittedName>
        <fullName evidence="9">FAD-binding protein</fullName>
    </submittedName>
</protein>
<dbReference type="Pfam" id="PF05199">
    <property type="entry name" value="GMC_oxred_C"/>
    <property type="match status" value="1"/>
</dbReference>
<evidence type="ECO:0000256" key="4">
    <source>
        <dbReference type="ARBA" id="ARBA00022827"/>
    </source>
</evidence>
<dbReference type="PROSITE" id="PS00623">
    <property type="entry name" value="GMC_OXRED_1"/>
    <property type="match status" value="1"/>
</dbReference>
<evidence type="ECO:0000259" key="8">
    <source>
        <dbReference type="PROSITE" id="PS00624"/>
    </source>
</evidence>
<dbReference type="InterPro" id="IPR000172">
    <property type="entry name" value="GMC_OxRdtase_N"/>
</dbReference>
<feature type="domain" description="Glucose-methanol-choline oxidoreductase N-terminal" evidence="8">
    <location>
        <begin position="252"/>
        <end position="266"/>
    </location>
</feature>
<evidence type="ECO:0000256" key="3">
    <source>
        <dbReference type="ARBA" id="ARBA00022630"/>
    </source>
</evidence>
<dbReference type="RefSeq" id="WP_165230252.1">
    <property type="nucleotide sequence ID" value="NZ_JAAKZV010000003.1"/>
</dbReference>
<evidence type="ECO:0000256" key="6">
    <source>
        <dbReference type="RuleBase" id="RU003968"/>
    </source>
</evidence>
<dbReference type="PANTHER" id="PTHR11552:SF147">
    <property type="entry name" value="CHOLINE DEHYDROGENASE, MITOCHONDRIAL"/>
    <property type="match status" value="1"/>
</dbReference>
<gene>
    <name evidence="9" type="ORF">G5C51_01630</name>
</gene>
<dbReference type="EMBL" id="JAAKZV010000003">
    <property type="protein sequence ID" value="NGN62606.1"/>
    <property type="molecule type" value="Genomic_DNA"/>
</dbReference>
<evidence type="ECO:0000256" key="1">
    <source>
        <dbReference type="ARBA" id="ARBA00001974"/>
    </source>
</evidence>
<evidence type="ECO:0000313" key="9">
    <source>
        <dbReference type="EMBL" id="NGN62606.1"/>
    </source>
</evidence>
<dbReference type="Gene3D" id="3.30.560.10">
    <property type="entry name" value="Glucose Oxidase, domain 3"/>
    <property type="match status" value="1"/>
</dbReference>
<comment type="similarity">
    <text evidence="2 6">Belongs to the GMC oxidoreductase family.</text>
</comment>
<evidence type="ECO:0000256" key="5">
    <source>
        <dbReference type="PIRSR" id="PIRSR000137-2"/>
    </source>
</evidence>
<evidence type="ECO:0000313" key="10">
    <source>
        <dbReference type="Proteomes" id="UP000481583"/>
    </source>
</evidence>
<feature type="domain" description="Glucose-methanol-choline oxidoreductase N-terminal" evidence="7">
    <location>
        <begin position="80"/>
        <end position="103"/>
    </location>
</feature>
<comment type="cofactor">
    <cofactor evidence="1 5">
        <name>FAD</name>
        <dbReference type="ChEBI" id="CHEBI:57692"/>
    </cofactor>
</comment>
<comment type="caution">
    <text evidence="9">The sequence shown here is derived from an EMBL/GenBank/DDBJ whole genome shotgun (WGS) entry which is preliminary data.</text>
</comment>
<evidence type="ECO:0000256" key="2">
    <source>
        <dbReference type="ARBA" id="ARBA00010790"/>
    </source>
</evidence>
<accession>A0A6G4TT14</accession>
<name>A0A6G4TT14_9ACTN</name>
<sequence length="533" mass="56882">MTPFDYVIVGAGPAGCVLANRLSADPGISVLLIEAGGPDTNPLISVPQGYAQLLGDPDTAWHYPTRPFGPAKQTDVWVRGKTLGGSSAVNGMIYNRGNRADYDEWERLGNPGWGWDDVLPVFRTIEDHSLGASALRGADGPLQVSTGDGGDALLEDVLTAGGQLGWRRMRDLNETDEERLGYATATIRDGRRVTAATAFLHPVTDRPNLSVWPETVVDRVLIEGGRAVGVRGRQRGQDVEARAGREVILAAGAIATPKILQLSGVGPAVALRAAGVDVVVDSPNVGARMREHRVFLLQFRLAEDLGYNKMLGTEEGLRDVTAQYQANADGPLAAPSFEIAGFFKTHPELDRPDAQFQIAPVSFRPPAPGEAVQVEREPGMCCVAYLLRPDSEGSIRITAAGPDAPLDIDPNFFATEHDRTTAVGVLRGIRRLFAAEPLAQRIAHETMPGPGVRTDQEIIDAALTMGSTGFHAIGTCAMGPDDTDVLDPRLRVRGVPQLRVVDASAFPTMISGNLNGPVSALAWHAADLILQDA</sequence>
<evidence type="ECO:0000259" key="7">
    <source>
        <dbReference type="PROSITE" id="PS00623"/>
    </source>
</evidence>
<dbReference type="Gene3D" id="3.50.50.60">
    <property type="entry name" value="FAD/NAD(P)-binding domain"/>
    <property type="match status" value="1"/>
</dbReference>
<dbReference type="PIRSF" id="PIRSF000137">
    <property type="entry name" value="Alcohol_oxidase"/>
    <property type="match status" value="1"/>
</dbReference>
<keyword evidence="3 6" id="KW-0285">Flavoprotein</keyword>